<dbReference type="GO" id="GO:0005783">
    <property type="term" value="C:endoplasmic reticulum"/>
    <property type="evidence" value="ECO:0007669"/>
    <property type="project" value="TreeGrafter"/>
</dbReference>
<keyword evidence="3" id="KW-0472">Membrane</keyword>
<keyword evidence="2 4" id="KW-0732">Signal</keyword>
<evidence type="ECO:0000259" key="5">
    <source>
        <dbReference type="PROSITE" id="PS51352"/>
    </source>
</evidence>
<protein>
    <submittedName>
        <fullName evidence="6">YIL005Wp-like protein</fullName>
    </submittedName>
</protein>
<evidence type="ECO:0000256" key="4">
    <source>
        <dbReference type="SAM" id="SignalP"/>
    </source>
</evidence>
<proteinExistence type="inferred from homology"/>
<dbReference type="GO" id="GO:0006457">
    <property type="term" value="P:protein folding"/>
    <property type="evidence" value="ECO:0007669"/>
    <property type="project" value="TreeGrafter"/>
</dbReference>
<dbReference type="PROSITE" id="PS00194">
    <property type="entry name" value="THIOREDOXIN_1"/>
    <property type="match status" value="1"/>
</dbReference>
<dbReference type="PANTHER" id="PTHR45672:SF3">
    <property type="entry name" value="THIOREDOXIN DOMAIN-CONTAINING PROTEIN 5"/>
    <property type="match status" value="1"/>
</dbReference>
<dbReference type="CDD" id="cd02961">
    <property type="entry name" value="PDI_a_family"/>
    <property type="match status" value="1"/>
</dbReference>
<keyword evidence="3" id="KW-0812">Transmembrane</keyword>
<comment type="similarity">
    <text evidence="1">Belongs to the protein disulfide isomerase family.</text>
</comment>
<feature type="transmembrane region" description="Helical" evidence="3">
    <location>
        <begin position="652"/>
        <end position="672"/>
    </location>
</feature>
<feature type="chain" id="PRO_5002839206" evidence="4">
    <location>
        <begin position="28"/>
        <end position="742"/>
    </location>
</feature>
<reference evidence="6 7" key="1">
    <citation type="journal article" date="2008" name="FEMS Yeast Res.">
        <title>Comparative genome analysis of a Saccharomyces cerevisiae wine strain.</title>
        <authorList>
            <person name="Borneman A.R."/>
            <person name="Forgan A.H."/>
            <person name="Pretorius I.S."/>
            <person name="Chambers P.J."/>
        </authorList>
    </citation>
    <scope>NUCLEOTIDE SEQUENCE [LARGE SCALE GENOMIC DNA]</scope>
    <source>
        <strain evidence="6 7">AWRI1631</strain>
    </source>
</reference>
<dbReference type="PROSITE" id="PS51352">
    <property type="entry name" value="THIOREDOXIN_2"/>
    <property type="match status" value="1"/>
</dbReference>
<dbReference type="SUPFAM" id="SSF52833">
    <property type="entry name" value="Thioredoxin-like"/>
    <property type="match status" value="2"/>
</dbReference>
<feature type="signal peptide" evidence="4">
    <location>
        <begin position="1"/>
        <end position="27"/>
    </location>
</feature>
<dbReference type="InterPro" id="IPR051063">
    <property type="entry name" value="PDI"/>
</dbReference>
<feature type="transmembrane region" description="Helical" evidence="3">
    <location>
        <begin position="712"/>
        <end position="730"/>
    </location>
</feature>
<comment type="caution">
    <text evidence="6">The sequence shown here is derived from an EMBL/GenBank/DDBJ whole genome shotgun (WGS) entry which is preliminary data.</text>
</comment>
<dbReference type="Proteomes" id="UP000008988">
    <property type="component" value="Unassembled WGS sequence"/>
</dbReference>
<evidence type="ECO:0000313" key="6">
    <source>
        <dbReference type="EMBL" id="EDZ71464.1"/>
    </source>
</evidence>
<evidence type="ECO:0000256" key="1">
    <source>
        <dbReference type="ARBA" id="ARBA00006347"/>
    </source>
</evidence>
<sequence length="742" mass="86271">MKMNPKRLVVTFFSCITFLLKFTIAAAEPPEGFPEPLNPTNFKEELSKGLHIIDFYSPYCPHCKHLAPVWMETWEEFKEESKTLNITFSQVNCIESADLCGDENIEYFPEIRLYNPSGYIKSFTETPRTKESLIAFARRESMDPNNLDTDLDSAKSESQYLEGFDFLELIAGKATRPHLVSFWPTKDMKNSDDSLEFKNCDKCHEFQRTWKIISRQLAVDDINTGHVNCESNPTICEELGFGDLVKITNHRADREPKVALVLPNKTSNNLFDYPNGYSAKSDGYVDFARRTFTNSKFPNITEGELEKKANRDIDFLQERGRVTNNDIHLVFSYDPETVVIEDFDILEYLIEPLSKIPNIYLHQIDKNLINLSRNLFGRMYERINYDASQTQKVFNKEYFTMNTVTQLPTFFMFKDGDPISYVFPGYSTTEMRNIDAIMDWVKKYSNPLVTEVDSSNLKKLISFQTKSYSDLAIQLISSTDHKHIKGSNKLIKNLLLASWEYEHIRMENNFEEINERRARKADGIKKIKEKKAPANKIVDKMREEIPHMDQKKLLLGYLDISKEKNFFRKYGITGEYKIGDVIIIDKSNNYYYNKDNFGNSLTSNNPQLLREAFVSLNIPSKALYSSKLKGRLINSPFHNVLSFLDIIHGNGMPGYLIVIVLFIAILKGPSIYRRYKVRKHYRAKRNAVGILGNMEKKKIKIKRLSSYKNKRMLISYDAIITILYFTYQYLQSSNKRRSYFVT</sequence>
<dbReference type="PANTHER" id="PTHR45672">
    <property type="entry name" value="PROTEIN DISULFIDE-ISOMERASE C17H9.14C-RELATED"/>
    <property type="match status" value="1"/>
</dbReference>
<organism evidence="6 7">
    <name type="scientific">Saccharomyces cerevisiae (strain AWRI1631)</name>
    <name type="common">Baker's yeast</name>
    <dbReference type="NCBI Taxonomy" id="545124"/>
    <lineage>
        <taxon>Eukaryota</taxon>
        <taxon>Fungi</taxon>
        <taxon>Dikarya</taxon>
        <taxon>Ascomycota</taxon>
        <taxon>Saccharomycotina</taxon>
        <taxon>Saccharomycetes</taxon>
        <taxon>Saccharomycetales</taxon>
        <taxon>Saccharomycetaceae</taxon>
        <taxon>Saccharomyces</taxon>
    </lineage>
</organism>
<dbReference type="GO" id="GO:0003756">
    <property type="term" value="F:protein disulfide isomerase activity"/>
    <property type="evidence" value="ECO:0007669"/>
    <property type="project" value="TreeGrafter"/>
</dbReference>
<dbReference type="InterPro" id="IPR013766">
    <property type="entry name" value="Thioredoxin_domain"/>
</dbReference>
<gene>
    <name evidence="6" type="ORF">AWRI1631_91450</name>
</gene>
<dbReference type="InterPro" id="IPR036249">
    <property type="entry name" value="Thioredoxin-like_sf"/>
</dbReference>
<dbReference type="InterPro" id="IPR017937">
    <property type="entry name" value="Thioredoxin_CS"/>
</dbReference>
<evidence type="ECO:0000256" key="2">
    <source>
        <dbReference type="ARBA" id="ARBA00022729"/>
    </source>
</evidence>
<dbReference type="AlphaFoldDB" id="B5VKT2"/>
<evidence type="ECO:0000313" key="7">
    <source>
        <dbReference type="Proteomes" id="UP000008988"/>
    </source>
</evidence>
<accession>B5VKT2</accession>
<dbReference type="Gene3D" id="3.40.30.10">
    <property type="entry name" value="Glutaredoxin"/>
    <property type="match status" value="2"/>
</dbReference>
<evidence type="ECO:0000256" key="3">
    <source>
        <dbReference type="SAM" id="Phobius"/>
    </source>
</evidence>
<keyword evidence="3" id="KW-1133">Transmembrane helix</keyword>
<dbReference type="Pfam" id="PF00085">
    <property type="entry name" value="Thioredoxin"/>
    <property type="match status" value="1"/>
</dbReference>
<feature type="domain" description="Thioredoxin" evidence="5">
    <location>
        <begin position="22"/>
        <end position="142"/>
    </location>
</feature>
<name>B5VKT2_YEAS6</name>
<dbReference type="OrthoDB" id="72053at2759"/>
<dbReference type="EMBL" id="ABSV01001233">
    <property type="protein sequence ID" value="EDZ71464.1"/>
    <property type="molecule type" value="Genomic_DNA"/>
</dbReference>